<dbReference type="AlphaFoldDB" id="A0A4R8FFS5"/>
<comment type="similarity">
    <text evidence="2">Belongs to the thioredoxin family. DsbE subfamily.</text>
</comment>
<dbReference type="Pfam" id="PF08534">
    <property type="entry name" value="Redoxin"/>
    <property type="match status" value="1"/>
</dbReference>
<dbReference type="InterPro" id="IPR050553">
    <property type="entry name" value="Thioredoxin_ResA/DsbE_sf"/>
</dbReference>
<dbReference type="GO" id="GO:0030288">
    <property type="term" value="C:outer membrane-bounded periplasmic space"/>
    <property type="evidence" value="ECO:0007669"/>
    <property type="project" value="InterPro"/>
</dbReference>
<dbReference type="GO" id="GO:0015036">
    <property type="term" value="F:disulfide oxidoreductase activity"/>
    <property type="evidence" value="ECO:0007669"/>
    <property type="project" value="InterPro"/>
</dbReference>
<sequence>MSEKRRISPLLLVPPVIFAGLAALFFIGMTRDDPNALPSMLVGKPAPALELTDLGEEAPFTAETLRDGQVKLVNFWASWCAPCREEHPDLKALAEAGVPIYGINYKDDPAKAQRFLDELGDPFAAIGADASGRTAIEWGVYGVPETFVLDGNGTVLLRHPGPLTPKIVESTIRPTMEAAAQ</sequence>
<dbReference type="PANTHER" id="PTHR42852:SF6">
    <property type="entry name" value="THIOL:DISULFIDE INTERCHANGE PROTEIN DSBE"/>
    <property type="match status" value="1"/>
</dbReference>
<evidence type="ECO:0000256" key="3">
    <source>
        <dbReference type="ARBA" id="ARBA00022748"/>
    </source>
</evidence>
<dbReference type="PROSITE" id="PS51352">
    <property type="entry name" value="THIOREDOXIN_2"/>
    <property type="match status" value="1"/>
</dbReference>
<dbReference type="InterPro" id="IPR013766">
    <property type="entry name" value="Thioredoxin_domain"/>
</dbReference>
<dbReference type="NCBIfam" id="TIGR00385">
    <property type="entry name" value="dsbE"/>
    <property type="match status" value="1"/>
</dbReference>
<comment type="caution">
    <text evidence="8">The sequence shown here is derived from an EMBL/GenBank/DDBJ whole genome shotgun (WGS) entry which is preliminary data.</text>
</comment>
<dbReference type="SUPFAM" id="SSF52833">
    <property type="entry name" value="Thioredoxin-like"/>
    <property type="match status" value="1"/>
</dbReference>
<dbReference type="InterPro" id="IPR017937">
    <property type="entry name" value="Thioredoxin_CS"/>
</dbReference>
<gene>
    <name evidence="8" type="ORF">EV657_13613</name>
</gene>
<dbReference type="InterPro" id="IPR036249">
    <property type="entry name" value="Thioredoxin-like_sf"/>
</dbReference>
<dbReference type="RefSeq" id="WP_134079513.1">
    <property type="nucleotide sequence ID" value="NZ_SOEB01000036.1"/>
</dbReference>
<feature type="domain" description="Thioredoxin" evidence="7">
    <location>
        <begin position="40"/>
        <end position="177"/>
    </location>
</feature>
<dbReference type="CDD" id="cd03010">
    <property type="entry name" value="TlpA_like_DsbE"/>
    <property type="match status" value="1"/>
</dbReference>
<keyword evidence="6" id="KW-0812">Transmembrane</keyword>
<keyword evidence="3" id="KW-0201">Cytochrome c-type biogenesis</keyword>
<name>A0A4R8FFS5_9RHOB</name>
<evidence type="ECO:0000256" key="5">
    <source>
        <dbReference type="ARBA" id="ARBA00023284"/>
    </source>
</evidence>
<evidence type="ECO:0000256" key="2">
    <source>
        <dbReference type="ARBA" id="ARBA00007758"/>
    </source>
</evidence>
<accession>A0A4R8FFS5</accession>
<dbReference type="PROSITE" id="PS00194">
    <property type="entry name" value="THIOREDOXIN_1"/>
    <property type="match status" value="1"/>
</dbReference>
<evidence type="ECO:0000259" key="7">
    <source>
        <dbReference type="PROSITE" id="PS51352"/>
    </source>
</evidence>
<evidence type="ECO:0000313" key="8">
    <source>
        <dbReference type="EMBL" id="TDX21667.1"/>
    </source>
</evidence>
<dbReference type="EMBL" id="SOEB01000036">
    <property type="protein sequence ID" value="TDX21667.1"/>
    <property type="molecule type" value="Genomic_DNA"/>
</dbReference>
<dbReference type="Proteomes" id="UP000295484">
    <property type="component" value="Unassembled WGS sequence"/>
</dbReference>
<evidence type="ECO:0000256" key="4">
    <source>
        <dbReference type="ARBA" id="ARBA00023157"/>
    </source>
</evidence>
<evidence type="ECO:0000256" key="6">
    <source>
        <dbReference type="SAM" id="Phobius"/>
    </source>
</evidence>
<dbReference type="InterPro" id="IPR013740">
    <property type="entry name" value="Redoxin"/>
</dbReference>
<organism evidence="8 9">
    <name type="scientific">Rhodovulum visakhapatnamense</name>
    <dbReference type="NCBI Taxonomy" id="364297"/>
    <lineage>
        <taxon>Bacteria</taxon>
        <taxon>Pseudomonadati</taxon>
        <taxon>Pseudomonadota</taxon>
        <taxon>Alphaproteobacteria</taxon>
        <taxon>Rhodobacterales</taxon>
        <taxon>Paracoccaceae</taxon>
        <taxon>Rhodovulum</taxon>
    </lineage>
</organism>
<dbReference type="GO" id="GO:0017004">
    <property type="term" value="P:cytochrome complex assembly"/>
    <property type="evidence" value="ECO:0007669"/>
    <property type="project" value="UniProtKB-KW"/>
</dbReference>
<keyword evidence="4" id="KW-1015">Disulfide bond</keyword>
<reference evidence="8 9" key="1">
    <citation type="submission" date="2019-03" db="EMBL/GenBank/DDBJ databases">
        <title>Genomic Encyclopedia of Type Strains, Phase IV (KMG-IV): sequencing the most valuable type-strain genomes for metagenomic binning, comparative biology and taxonomic classification.</title>
        <authorList>
            <person name="Goeker M."/>
        </authorList>
    </citation>
    <scope>NUCLEOTIDE SEQUENCE [LARGE SCALE GENOMIC DNA]</scope>
    <source>
        <strain evidence="8 9">JA181</strain>
    </source>
</reference>
<evidence type="ECO:0000313" key="9">
    <source>
        <dbReference type="Proteomes" id="UP000295484"/>
    </source>
</evidence>
<keyword evidence="6" id="KW-1133">Transmembrane helix</keyword>
<protein>
    <submittedName>
        <fullName evidence="8">Cytochrome c biogenesis protein CcmG/thiol:disulfide interchange protein DsbE</fullName>
    </submittedName>
</protein>
<keyword evidence="5" id="KW-0676">Redox-active center</keyword>
<dbReference type="InterPro" id="IPR004799">
    <property type="entry name" value="Periplasmic_diS_OxRdtase_DsbE"/>
</dbReference>
<comment type="subcellular location">
    <subcellularLocation>
        <location evidence="1">Cell envelope</location>
    </subcellularLocation>
</comment>
<dbReference type="PANTHER" id="PTHR42852">
    <property type="entry name" value="THIOL:DISULFIDE INTERCHANGE PROTEIN DSBE"/>
    <property type="match status" value="1"/>
</dbReference>
<dbReference type="Gene3D" id="3.40.30.10">
    <property type="entry name" value="Glutaredoxin"/>
    <property type="match status" value="1"/>
</dbReference>
<feature type="transmembrane region" description="Helical" evidence="6">
    <location>
        <begin position="7"/>
        <end position="29"/>
    </location>
</feature>
<proteinExistence type="inferred from homology"/>
<evidence type="ECO:0000256" key="1">
    <source>
        <dbReference type="ARBA" id="ARBA00004196"/>
    </source>
</evidence>
<keyword evidence="6" id="KW-0472">Membrane</keyword>